<gene>
    <name evidence="2" type="ORF">SAMN04488063_2837</name>
</gene>
<dbReference type="AlphaFoldDB" id="A0A1I2U9N8"/>
<dbReference type="OrthoDB" id="205278at2157"/>
<dbReference type="Proteomes" id="UP000198876">
    <property type="component" value="Unassembled WGS sequence"/>
</dbReference>
<dbReference type="EMBL" id="FOOQ01000003">
    <property type="protein sequence ID" value="SFG73810.1"/>
    <property type="molecule type" value="Genomic_DNA"/>
</dbReference>
<reference evidence="3" key="1">
    <citation type="submission" date="2016-10" db="EMBL/GenBank/DDBJ databases">
        <authorList>
            <person name="Varghese N."/>
            <person name="Submissions S."/>
        </authorList>
    </citation>
    <scope>NUCLEOTIDE SEQUENCE [LARGE SCALE GENOMIC DNA]</scope>
    <source>
        <strain evidence="3">CGMCC 1.7739</strain>
    </source>
</reference>
<sequence length="119" mass="12451">MALIDSLIVFVISLLIGASAIYVGARIIVDESDFTYAIVSALIASIVWSIVAFFVGWIPLLGPILALVAYIGVINWRYPGGWLKASGIAFIAWLTSVVIIYVLSTLGIIAPGAAGVVGA</sequence>
<accession>A0A1I2U9N8</accession>
<protein>
    <submittedName>
        <fullName evidence="2">Uncharacterized protein</fullName>
    </submittedName>
</protein>
<proteinExistence type="predicted"/>
<keyword evidence="1" id="KW-1133">Transmembrane helix</keyword>
<feature type="transmembrane region" description="Helical" evidence="1">
    <location>
        <begin position="6"/>
        <end position="25"/>
    </location>
</feature>
<evidence type="ECO:0000256" key="1">
    <source>
        <dbReference type="SAM" id="Phobius"/>
    </source>
</evidence>
<feature type="transmembrane region" description="Helical" evidence="1">
    <location>
        <begin position="60"/>
        <end position="78"/>
    </location>
</feature>
<keyword evidence="1" id="KW-0472">Membrane</keyword>
<name>A0A1I2U9N8_9EURY</name>
<evidence type="ECO:0000313" key="2">
    <source>
        <dbReference type="EMBL" id="SFG73810.1"/>
    </source>
</evidence>
<feature type="transmembrane region" description="Helical" evidence="1">
    <location>
        <begin position="90"/>
        <end position="114"/>
    </location>
</feature>
<organism evidence="2 3">
    <name type="scientific">Halopelagius inordinatus</name>
    <dbReference type="NCBI Taxonomy" id="553467"/>
    <lineage>
        <taxon>Archaea</taxon>
        <taxon>Methanobacteriati</taxon>
        <taxon>Methanobacteriota</taxon>
        <taxon>Stenosarchaea group</taxon>
        <taxon>Halobacteria</taxon>
        <taxon>Halobacteriales</taxon>
        <taxon>Haloferacaceae</taxon>
    </lineage>
</organism>
<feature type="transmembrane region" description="Helical" evidence="1">
    <location>
        <begin position="34"/>
        <end position="54"/>
    </location>
</feature>
<keyword evidence="3" id="KW-1185">Reference proteome</keyword>
<keyword evidence="1" id="KW-0812">Transmembrane</keyword>
<evidence type="ECO:0000313" key="3">
    <source>
        <dbReference type="Proteomes" id="UP000198876"/>
    </source>
</evidence>